<dbReference type="AlphaFoldDB" id="A0A8S1M1Z5"/>
<reference evidence="1" key="1">
    <citation type="submission" date="2021-01" db="EMBL/GenBank/DDBJ databases">
        <authorList>
            <consortium name="Genoscope - CEA"/>
            <person name="William W."/>
        </authorList>
    </citation>
    <scope>NUCLEOTIDE SEQUENCE</scope>
</reference>
<dbReference type="EMBL" id="CAJJDN010000028">
    <property type="protein sequence ID" value="CAD8071803.1"/>
    <property type="molecule type" value="Genomic_DNA"/>
</dbReference>
<proteinExistence type="predicted"/>
<name>A0A8S1M1Z5_9CILI</name>
<evidence type="ECO:0000313" key="2">
    <source>
        <dbReference type="Proteomes" id="UP000692954"/>
    </source>
</evidence>
<sequence>MKNKQTQSYLLSHKSSKSEYINKNNTFINFSIPCINCDSFIPAADVDKHTLICQANSYTQSSQIKDLTSIEETEIKLKKIRQSIIIQSKTETNTNNKKYLMRAEELSTQLLKLQNLDDKEFRKLQDISEEIKMLTESYKGELLVQLFLERLHSLALVKQQNLKSLLKEKHQLVNIKQKKNIDEFDQQSFKLFKNQEVKEQPQQSHGYLYSTRDNCLRSPEIFRKTQITKFSGQNQKQSDCEIKSEILTKMSSSYCKEEPDGITDNENPSNHQRLFYSKCLNFKAQLSNNDPAQKVPICILYKEILSKRIPVNQWNQFILSAFHKPTQYLDFQKLNVFNQAVKFQNSVKLFTINSNFKERLRNLKII</sequence>
<protein>
    <submittedName>
        <fullName evidence="1">Uncharacterized protein</fullName>
    </submittedName>
</protein>
<dbReference type="Proteomes" id="UP000692954">
    <property type="component" value="Unassembled WGS sequence"/>
</dbReference>
<evidence type="ECO:0000313" key="1">
    <source>
        <dbReference type="EMBL" id="CAD8071803.1"/>
    </source>
</evidence>
<keyword evidence="2" id="KW-1185">Reference proteome</keyword>
<gene>
    <name evidence="1" type="ORF">PSON_ATCC_30995.1.T0280271</name>
</gene>
<organism evidence="1 2">
    <name type="scientific">Paramecium sonneborni</name>
    <dbReference type="NCBI Taxonomy" id="65129"/>
    <lineage>
        <taxon>Eukaryota</taxon>
        <taxon>Sar</taxon>
        <taxon>Alveolata</taxon>
        <taxon>Ciliophora</taxon>
        <taxon>Intramacronucleata</taxon>
        <taxon>Oligohymenophorea</taxon>
        <taxon>Peniculida</taxon>
        <taxon>Parameciidae</taxon>
        <taxon>Paramecium</taxon>
    </lineage>
</organism>
<dbReference type="OrthoDB" id="298209at2759"/>
<accession>A0A8S1M1Z5</accession>
<comment type="caution">
    <text evidence="1">The sequence shown here is derived from an EMBL/GenBank/DDBJ whole genome shotgun (WGS) entry which is preliminary data.</text>
</comment>